<dbReference type="GO" id="GO:0005506">
    <property type="term" value="F:iron ion binding"/>
    <property type="evidence" value="ECO:0007669"/>
    <property type="project" value="InterPro"/>
</dbReference>
<proteinExistence type="inferred from homology"/>
<dbReference type="Gene3D" id="1.10.630.10">
    <property type="entry name" value="Cytochrome P450"/>
    <property type="match status" value="1"/>
</dbReference>
<dbReference type="RefSeq" id="XP_002288019.1">
    <property type="nucleotide sequence ID" value="XM_002287983.1"/>
</dbReference>
<keyword evidence="6" id="KW-0503">Monooxygenase</keyword>
<dbReference type="Pfam" id="PF00067">
    <property type="entry name" value="p450"/>
    <property type="match status" value="1"/>
</dbReference>
<keyword evidence="9" id="KW-1185">Reference proteome</keyword>
<dbReference type="GO" id="GO:0004497">
    <property type="term" value="F:monooxygenase activity"/>
    <property type="evidence" value="ECO:0007669"/>
    <property type="project" value="UniProtKB-KW"/>
</dbReference>
<reference evidence="8 9" key="1">
    <citation type="journal article" date="2004" name="Science">
        <title>The genome of the diatom Thalassiosira pseudonana: ecology, evolution, and metabolism.</title>
        <authorList>
            <person name="Armbrust E.V."/>
            <person name="Berges J.A."/>
            <person name="Bowler C."/>
            <person name="Green B.R."/>
            <person name="Martinez D."/>
            <person name="Putnam N.H."/>
            <person name="Zhou S."/>
            <person name="Allen A.E."/>
            <person name="Apt K.E."/>
            <person name="Bechner M."/>
            <person name="Brzezinski M.A."/>
            <person name="Chaal B.K."/>
            <person name="Chiovitti A."/>
            <person name="Davis A.K."/>
            <person name="Demarest M.S."/>
            <person name="Detter J.C."/>
            <person name="Glavina T."/>
            <person name="Goodstein D."/>
            <person name="Hadi M.Z."/>
            <person name="Hellsten U."/>
            <person name="Hildebrand M."/>
            <person name="Jenkins B.D."/>
            <person name="Jurka J."/>
            <person name="Kapitonov V.V."/>
            <person name="Kroger N."/>
            <person name="Lau W.W."/>
            <person name="Lane T.W."/>
            <person name="Larimer F.W."/>
            <person name="Lippmeier J.C."/>
            <person name="Lucas S."/>
            <person name="Medina M."/>
            <person name="Montsant A."/>
            <person name="Obornik M."/>
            <person name="Parker M.S."/>
            <person name="Palenik B."/>
            <person name="Pazour G.J."/>
            <person name="Richardson P.M."/>
            <person name="Rynearson T.A."/>
            <person name="Saito M.A."/>
            <person name="Schwartz D.C."/>
            <person name="Thamatrakoln K."/>
            <person name="Valentin K."/>
            <person name="Vardi A."/>
            <person name="Wilkerson F.P."/>
            <person name="Rokhsar D.S."/>
        </authorList>
    </citation>
    <scope>NUCLEOTIDE SEQUENCE [LARGE SCALE GENOMIC DNA]</scope>
    <source>
        <strain evidence="8 9">CCMP1335</strain>
    </source>
</reference>
<evidence type="ECO:0000256" key="2">
    <source>
        <dbReference type="ARBA" id="ARBA00022617"/>
    </source>
</evidence>
<reference evidence="8 9" key="2">
    <citation type="journal article" date="2008" name="Nature">
        <title>The Phaeodactylum genome reveals the evolutionary history of diatom genomes.</title>
        <authorList>
            <person name="Bowler C."/>
            <person name="Allen A.E."/>
            <person name="Badger J.H."/>
            <person name="Grimwood J."/>
            <person name="Jabbari K."/>
            <person name="Kuo A."/>
            <person name="Maheswari U."/>
            <person name="Martens C."/>
            <person name="Maumus F."/>
            <person name="Otillar R.P."/>
            <person name="Rayko E."/>
            <person name="Salamov A."/>
            <person name="Vandepoele K."/>
            <person name="Beszteri B."/>
            <person name="Gruber A."/>
            <person name="Heijde M."/>
            <person name="Katinka M."/>
            <person name="Mock T."/>
            <person name="Valentin K."/>
            <person name="Verret F."/>
            <person name="Berges J.A."/>
            <person name="Brownlee C."/>
            <person name="Cadoret J.P."/>
            <person name="Chiovitti A."/>
            <person name="Choi C.J."/>
            <person name="Coesel S."/>
            <person name="De Martino A."/>
            <person name="Detter J.C."/>
            <person name="Durkin C."/>
            <person name="Falciatore A."/>
            <person name="Fournet J."/>
            <person name="Haruta M."/>
            <person name="Huysman M.J."/>
            <person name="Jenkins B.D."/>
            <person name="Jiroutova K."/>
            <person name="Jorgensen R.E."/>
            <person name="Joubert Y."/>
            <person name="Kaplan A."/>
            <person name="Kroger N."/>
            <person name="Kroth P.G."/>
            <person name="La Roche J."/>
            <person name="Lindquist E."/>
            <person name="Lommer M."/>
            <person name="Martin-Jezequel V."/>
            <person name="Lopez P.J."/>
            <person name="Lucas S."/>
            <person name="Mangogna M."/>
            <person name="McGinnis K."/>
            <person name="Medlin L.K."/>
            <person name="Montsant A."/>
            <person name="Oudot-Le Secq M.P."/>
            <person name="Napoli C."/>
            <person name="Obornik M."/>
            <person name="Parker M.S."/>
            <person name="Petit J.L."/>
            <person name="Porcel B.M."/>
            <person name="Poulsen N."/>
            <person name="Robison M."/>
            <person name="Rychlewski L."/>
            <person name="Rynearson T.A."/>
            <person name="Schmutz J."/>
            <person name="Shapiro H."/>
            <person name="Siaut M."/>
            <person name="Stanley M."/>
            <person name="Sussman M.R."/>
            <person name="Taylor A.R."/>
            <person name="Vardi A."/>
            <person name="von Dassow P."/>
            <person name="Vyverman W."/>
            <person name="Willis A."/>
            <person name="Wyrwicz L.S."/>
            <person name="Rokhsar D.S."/>
            <person name="Weissenbach J."/>
            <person name="Armbrust E.V."/>
            <person name="Green B.R."/>
            <person name="Van de Peer Y."/>
            <person name="Grigoriev I.V."/>
        </authorList>
    </citation>
    <scope>NUCLEOTIDE SEQUENCE [LARGE SCALE GENOMIC DNA]</scope>
    <source>
        <strain evidence="8 9">CCMP1335</strain>
    </source>
</reference>
<evidence type="ECO:0000256" key="1">
    <source>
        <dbReference type="ARBA" id="ARBA00010617"/>
    </source>
</evidence>
<dbReference type="InParanoid" id="B8BVH5"/>
<dbReference type="GO" id="GO:0020037">
    <property type="term" value="F:heme binding"/>
    <property type="evidence" value="ECO:0007669"/>
    <property type="project" value="InterPro"/>
</dbReference>
<protein>
    <recommendedName>
        <fullName evidence="10">Cytochrome P450</fullName>
    </recommendedName>
</protein>
<dbReference type="Proteomes" id="UP000001449">
    <property type="component" value="Chromosome 2"/>
</dbReference>
<dbReference type="PaxDb" id="35128-Thaps261525"/>
<dbReference type="PANTHER" id="PTHR24286">
    <property type="entry name" value="CYTOCHROME P450 26"/>
    <property type="match status" value="1"/>
</dbReference>
<keyword evidence="3 7" id="KW-0479">Metal-binding</keyword>
<dbReference type="InterPro" id="IPR001128">
    <property type="entry name" value="Cyt_P450"/>
</dbReference>
<sequence length="159" mass="17694">MPYTNGILRETLRTAPPGAGVPRFSYDDFELAGYRIPANYPVMLDPRIGNMDANLYTKPEQFEPLRWVPTKAKESACPFQGSALNLGIGSWFPGGFGAHQCPGVPLAELVGRMFITKISNEFDAWEFSGEGLDKSGDIDYVKIPVRIPRDDFGMRFTLN</sequence>
<evidence type="ECO:0008006" key="10">
    <source>
        <dbReference type="Google" id="ProtNLM"/>
    </source>
</evidence>
<keyword evidence="2 7" id="KW-0349">Heme</keyword>
<dbReference type="PANTHER" id="PTHR24286:SF384">
    <property type="entry name" value="P450, PUTATIVE (EUROFUNG)-RELATED"/>
    <property type="match status" value="1"/>
</dbReference>
<dbReference type="EMBL" id="CM000639">
    <property type="protein sequence ID" value="EED95462.1"/>
    <property type="molecule type" value="Genomic_DNA"/>
</dbReference>
<dbReference type="InterPro" id="IPR036396">
    <property type="entry name" value="Cyt_P450_sf"/>
</dbReference>
<dbReference type="PRINTS" id="PR00465">
    <property type="entry name" value="EP450IV"/>
</dbReference>
<dbReference type="KEGG" id="tps:THAPSDRAFT_261525"/>
<keyword evidence="4" id="KW-0560">Oxidoreductase</keyword>
<dbReference type="HOGENOM" id="CLU_1664273_0_0_1"/>
<comment type="cofactor">
    <cofactor evidence="7">
        <name>heme</name>
        <dbReference type="ChEBI" id="CHEBI:30413"/>
    </cofactor>
</comment>
<evidence type="ECO:0000256" key="4">
    <source>
        <dbReference type="ARBA" id="ARBA00023002"/>
    </source>
</evidence>
<dbReference type="eggNOG" id="KOG0157">
    <property type="taxonomic scope" value="Eukaryota"/>
</dbReference>
<dbReference type="STRING" id="35128.B8BVH5"/>
<dbReference type="OMA" id="MFITKIS"/>
<accession>B8BVH5</accession>
<evidence type="ECO:0000256" key="3">
    <source>
        <dbReference type="ARBA" id="ARBA00022723"/>
    </source>
</evidence>
<evidence type="ECO:0000256" key="5">
    <source>
        <dbReference type="ARBA" id="ARBA00023004"/>
    </source>
</evidence>
<feature type="binding site" description="axial binding residue" evidence="7">
    <location>
        <position position="101"/>
    </location>
    <ligand>
        <name>heme</name>
        <dbReference type="ChEBI" id="CHEBI:30413"/>
    </ligand>
    <ligandPart>
        <name>Fe</name>
        <dbReference type="ChEBI" id="CHEBI:18248"/>
    </ligandPart>
</feature>
<dbReference type="CDD" id="cd00302">
    <property type="entry name" value="cytochrome_P450"/>
    <property type="match status" value="1"/>
</dbReference>
<name>B8BVH5_THAPS</name>
<gene>
    <name evidence="8" type="ORF">THAPSDRAFT_261525</name>
</gene>
<evidence type="ECO:0000313" key="9">
    <source>
        <dbReference type="Proteomes" id="UP000001449"/>
    </source>
</evidence>
<comment type="similarity">
    <text evidence="1">Belongs to the cytochrome P450 family.</text>
</comment>
<dbReference type="SUPFAM" id="SSF48264">
    <property type="entry name" value="Cytochrome P450"/>
    <property type="match status" value="1"/>
</dbReference>
<organism evidence="8 9">
    <name type="scientific">Thalassiosira pseudonana</name>
    <name type="common">Marine diatom</name>
    <name type="synonym">Cyclotella nana</name>
    <dbReference type="NCBI Taxonomy" id="35128"/>
    <lineage>
        <taxon>Eukaryota</taxon>
        <taxon>Sar</taxon>
        <taxon>Stramenopiles</taxon>
        <taxon>Ochrophyta</taxon>
        <taxon>Bacillariophyta</taxon>
        <taxon>Coscinodiscophyceae</taxon>
        <taxon>Thalassiosirophycidae</taxon>
        <taxon>Thalassiosirales</taxon>
        <taxon>Thalassiosiraceae</taxon>
        <taxon>Thalassiosira</taxon>
    </lineage>
</organism>
<dbReference type="GO" id="GO:0016705">
    <property type="term" value="F:oxidoreductase activity, acting on paired donors, with incorporation or reduction of molecular oxygen"/>
    <property type="evidence" value="ECO:0007669"/>
    <property type="project" value="InterPro"/>
</dbReference>
<evidence type="ECO:0000256" key="6">
    <source>
        <dbReference type="ARBA" id="ARBA00023033"/>
    </source>
</evidence>
<feature type="non-terminal residue" evidence="8">
    <location>
        <position position="159"/>
    </location>
</feature>
<dbReference type="AlphaFoldDB" id="B8BVH5"/>
<evidence type="ECO:0000313" key="8">
    <source>
        <dbReference type="EMBL" id="EED95462.1"/>
    </source>
</evidence>
<evidence type="ECO:0000256" key="7">
    <source>
        <dbReference type="PIRSR" id="PIRSR602403-1"/>
    </source>
</evidence>
<keyword evidence="5 7" id="KW-0408">Iron</keyword>
<dbReference type="GeneID" id="7452339"/>
<dbReference type="InterPro" id="IPR002403">
    <property type="entry name" value="Cyt_P450_E_grp-IV"/>
</dbReference>